<dbReference type="WBParaSite" id="Smp_136510.2">
    <property type="protein sequence ID" value="Smp_136510.2"/>
    <property type="gene ID" value="Smp_136510"/>
</dbReference>
<dbReference type="Proteomes" id="UP000008854">
    <property type="component" value="Unassembled WGS sequence"/>
</dbReference>
<evidence type="ECO:0000313" key="2">
    <source>
        <dbReference type="WBParaSite" id="Smp_136510.2"/>
    </source>
</evidence>
<proteinExistence type="predicted"/>
<organism evidence="1 2">
    <name type="scientific">Schistosoma mansoni</name>
    <name type="common">Blood fluke</name>
    <dbReference type="NCBI Taxonomy" id="6183"/>
    <lineage>
        <taxon>Eukaryota</taxon>
        <taxon>Metazoa</taxon>
        <taxon>Spiralia</taxon>
        <taxon>Lophotrochozoa</taxon>
        <taxon>Platyhelminthes</taxon>
        <taxon>Trematoda</taxon>
        <taxon>Digenea</taxon>
        <taxon>Strigeidida</taxon>
        <taxon>Schistosomatoidea</taxon>
        <taxon>Schistosomatidae</taxon>
        <taxon>Schistosoma</taxon>
    </lineage>
</organism>
<sequence>MVDVLNKLTFEERNEESFEDYTAVTDWEVFTQELENVLTSWMIKQDTEVSSVCGRLQFCGNLKFGERIFNLNYYKSCIESEQTKNSTHTITSESVPRSYVHAITPMPDFSGRFIIPLFWFGLSHAFILKPDDGEIKGGTRLSLLLSSVEMAVYATRCPVPVLVEHYGPSYFGLAASSCLKSSDYTNYLHNNVNNVSSSLSTSNRIGSLNIDFTSCRIEGEILANCTHLSGLKEIFLTKLGYPWSVNYPVPKLDISARFIYRLPSWSSLRVDYQNTNSLIFSFDLLQRTSMNLSFNLATTWPLVPSHAITEKPSWKSLKPEGAPICQLQLCASNPFADKMSVRIQRFFKSCSKCEQPVHQMTDISSNNPSSVLSSDSVVQFLLFLFPDADAEGVCNKVLHNELTLSFGDLSIHELLIWKRQPIMNSSERQKFASTFGLPNPISLIHRLAVIIANLLVYKHYEFNDCLLLINSMFNELYIELQLRYDRLICLPVQMLYEEVFNKFNINNSNEIIEEEEEASVDENKPLLNAWNHNSIQLINGLKFKDWPIDCYYDLDYILHRFNECILKARESHQHQTLEVQSDDDDDDDGDIYFDVYDETSPSSHDDVKSVRPKTNWLDACSRNDALSEAETILDWLKSRCLLDHLHSLLPHIILECMFTFHSLVPHPRLCKWYSSMLKKLDQEIYDLLKIHSSKSANMDTVSKVTKSFPLSTFCDILEIIAEFSIQFTCFNELIYNVILCDYSYMLDSDIFLNFLCKLSNHVILLENITGQLNSWSPSLGGWISLPNTTTTATATTTIANGNMKETERDMILKFLKMLFDKSIPNELNSTGEGKFQFTSIPQTWLPPDRPVDLRRPNYELYIFYTELPYPNQLTSRLGSHRLYIELYYDKQSSNYKNLLMAGSFSHDTQFF</sequence>
<dbReference type="AlphaFoldDB" id="A0A5K4ENE7"/>
<accession>A0A5K4ENE7</accession>
<evidence type="ECO:0000313" key="1">
    <source>
        <dbReference type="Proteomes" id="UP000008854"/>
    </source>
</evidence>
<reference evidence="1" key="1">
    <citation type="journal article" date="2012" name="PLoS Negl. Trop. Dis.">
        <title>A systematically improved high quality genome and transcriptome of the human blood fluke Schistosoma mansoni.</title>
        <authorList>
            <person name="Protasio A.V."/>
            <person name="Tsai I.J."/>
            <person name="Babbage A."/>
            <person name="Nichol S."/>
            <person name="Hunt M."/>
            <person name="Aslett M.A."/>
            <person name="De Silva N."/>
            <person name="Velarde G.S."/>
            <person name="Anderson T.J."/>
            <person name="Clark R.C."/>
            <person name="Davidson C."/>
            <person name="Dillon G.P."/>
            <person name="Holroyd N.E."/>
            <person name="LoVerde P.T."/>
            <person name="Lloyd C."/>
            <person name="McQuillan J."/>
            <person name="Oliveira G."/>
            <person name="Otto T.D."/>
            <person name="Parker-Manuel S.J."/>
            <person name="Quail M.A."/>
            <person name="Wilson R.A."/>
            <person name="Zerlotini A."/>
            <person name="Dunne D.W."/>
            <person name="Berriman M."/>
        </authorList>
    </citation>
    <scope>NUCLEOTIDE SEQUENCE [LARGE SCALE GENOMIC DNA]</scope>
    <source>
        <strain evidence="1">Puerto Rican</strain>
    </source>
</reference>
<protein>
    <submittedName>
        <fullName evidence="2">Rab3 GTPase-activating protein catalytic subunit</fullName>
    </submittedName>
</protein>
<keyword evidence="1" id="KW-1185">Reference proteome</keyword>
<name>A0A5K4ENE7_SCHMA</name>
<reference evidence="2" key="2">
    <citation type="submission" date="2019-11" db="UniProtKB">
        <authorList>
            <consortium name="WormBaseParasite"/>
        </authorList>
    </citation>
    <scope>IDENTIFICATION</scope>
    <source>
        <strain evidence="2">Puerto Rican</strain>
    </source>
</reference>
<dbReference type="InParanoid" id="A0A5K4ENE7"/>
<dbReference type="STRING" id="6183.A0A5K4ENE7"/>